<comment type="caution">
    <text evidence="1">The sequence shown here is derived from an EMBL/GenBank/DDBJ whole genome shotgun (WGS) entry which is preliminary data.</text>
</comment>
<reference evidence="1 2" key="1">
    <citation type="submission" date="2022-09" db="EMBL/GenBank/DDBJ databases">
        <title>New species of Phenylobacterium.</title>
        <authorList>
            <person name="Mieszkin S."/>
        </authorList>
    </citation>
    <scope>NUCLEOTIDE SEQUENCE [LARGE SCALE GENOMIC DNA]</scope>
    <source>
        <strain evidence="1 2">HK31-G</strain>
    </source>
</reference>
<dbReference type="InterPro" id="IPR038056">
    <property type="entry name" value="YjbR-like_sf"/>
</dbReference>
<proteinExistence type="predicted"/>
<protein>
    <submittedName>
        <fullName evidence="1">MmcQ/YjbR family DNA-binding protein</fullName>
    </submittedName>
</protein>
<dbReference type="Proteomes" id="UP001598130">
    <property type="component" value="Unassembled WGS sequence"/>
</dbReference>
<evidence type="ECO:0000313" key="1">
    <source>
        <dbReference type="EMBL" id="MFD3263693.1"/>
    </source>
</evidence>
<name>A0ABW6CKU9_9CAUL</name>
<dbReference type="SUPFAM" id="SSF142906">
    <property type="entry name" value="YjbR-like"/>
    <property type="match status" value="1"/>
</dbReference>
<evidence type="ECO:0000313" key="2">
    <source>
        <dbReference type="Proteomes" id="UP001598130"/>
    </source>
</evidence>
<sequence>MPTPHQQAEAALTAYALSLPETDLAPGWGETRYLRVRGKGFAVFGDKAQAPDALTLTVKLPISYEMVQDLPFMRQGSPWYRENRWAIAHFGPEDDILAELDTLKGWVRQSYVAMAPRALSRLLTETGA</sequence>
<gene>
    <name evidence="1" type="ORF">OCL97_06875</name>
</gene>
<dbReference type="RefSeq" id="WP_377368803.1">
    <property type="nucleotide sequence ID" value="NZ_JAOTJD010000009.1"/>
</dbReference>
<keyword evidence="2" id="KW-1185">Reference proteome</keyword>
<keyword evidence="1" id="KW-0238">DNA-binding</keyword>
<organism evidence="1 2">
    <name type="scientific">Phenylobacterium ferrooxidans</name>
    <dbReference type="NCBI Taxonomy" id="2982689"/>
    <lineage>
        <taxon>Bacteria</taxon>
        <taxon>Pseudomonadati</taxon>
        <taxon>Pseudomonadota</taxon>
        <taxon>Alphaproteobacteria</taxon>
        <taxon>Caulobacterales</taxon>
        <taxon>Caulobacteraceae</taxon>
        <taxon>Phenylobacterium</taxon>
    </lineage>
</organism>
<dbReference type="EMBL" id="JAOTJD010000009">
    <property type="protein sequence ID" value="MFD3263693.1"/>
    <property type="molecule type" value="Genomic_DNA"/>
</dbReference>
<dbReference type="GO" id="GO:0003677">
    <property type="term" value="F:DNA binding"/>
    <property type="evidence" value="ECO:0007669"/>
    <property type="project" value="UniProtKB-KW"/>
</dbReference>
<accession>A0ABW6CKU9</accession>